<dbReference type="PANTHER" id="PTHR46696">
    <property type="entry name" value="P450, PUTATIVE (EUROFUNG)-RELATED"/>
    <property type="match status" value="1"/>
</dbReference>
<dbReference type="Proteomes" id="UP001651690">
    <property type="component" value="Unassembled WGS sequence"/>
</dbReference>
<reference evidence="8 9" key="1">
    <citation type="submission" date="2022-06" db="EMBL/GenBank/DDBJ databases">
        <title>Mycolicibacterium sp. CAU 1645 isolated from seawater.</title>
        <authorList>
            <person name="Kim W."/>
        </authorList>
    </citation>
    <scope>NUCLEOTIDE SEQUENCE [LARGE SCALE GENOMIC DNA]</scope>
    <source>
        <strain evidence="8 9">CAU 1645</strain>
    </source>
</reference>
<protein>
    <submittedName>
        <fullName evidence="8">Cytochrome P450</fullName>
    </submittedName>
</protein>
<evidence type="ECO:0000256" key="5">
    <source>
        <dbReference type="ARBA" id="ARBA00023004"/>
    </source>
</evidence>
<dbReference type="RefSeq" id="WP_255057876.1">
    <property type="nucleotide sequence ID" value="NZ_JANDBD010000001.1"/>
</dbReference>
<keyword evidence="3 7" id="KW-0479">Metal-binding</keyword>
<dbReference type="PROSITE" id="PS00086">
    <property type="entry name" value="CYTOCHROME_P450"/>
    <property type="match status" value="1"/>
</dbReference>
<name>A0ABT1LVI2_9MYCO</name>
<dbReference type="EMBL" id="JANDBD010000001">
    <property type="protein sequence ID" value="MCP9270906.1"/>
    <property type="molecule type" value="Genomic_DNA"/>
</dbReference>
<keyword evidence="9" id="KW-1185">Reference proteome</keyword>
<evidence type="ECO:0000256" key="1">
    <source>
        <dbReference type="ARBA" id="ARBA00010617"/>
    </source>
</evidence>
<evidence type="ECO:0000256" key="7">
    <source>
        <dbReference type="RuleBase" id="RU000461"/>
    </source>
</evidence>
<keyword evidence="6 7" id="KW-0503">Monooxygenase</keyword>
<evidence type="ECO:0000256" key="4">
    <source>
        <dbReference type="ARBA" id="ARBA00023002"/>
    </source>
</evidence>
<evidence type="ECO:0000256" key="3">
    <source>
        <dbReference type="ARBA" id="ARBA00022723"/>
    </source>
</evidence>
<comment type="similarity">
    <text evidence="1 7">Belongs to the cytochrome P450 family.</text>
</comment>
<dbReference type="InterPro" id="IPR017972">
    <property type="entry name" value="Cyt_P450_CS"/>
</dbReference>
<dbReference type="InterPro" id="IPR002397">
    <property type="entry name" value="Cyt_P450_B"/>
</dbReference>
<dbReference type="SUPFAM" id="SSF48264">
    <property type="entry name" value="Cytochrome P450"/>
    <property type="match status" value="1"/>
</dbReference>
<keyword evidence="2 7" id="KW-0349">Heme</keyword>
<dbReference type="Pfam" id="PF00067">
    <property type="entry name" value="p450"/>
    <property type="match status" value="1"/>
</dbReference>
<keyword evidence="4 7" id="KW-0560">Oxidoreductase</keyword>
<dbReference type="Gene3D" id="1.10.630.10">
    <property type="entry name" value="Cytochrome P450"/>
    <property type="match status" value="1"/>
</dbReference>
<dbReference type="InterPro" id="IPR036396">
    <property type="entry name" value="Cyt_P450_sf"/>
</dbReference>
<dbReference type="PRINTS" id="PR00359">
    <property type="entry name" value="BP450"/>
</dbReference>
<accession>A0ABT1LVI2</accession>
<dbReference type="InterPro" id="IPR001128">
    <property type="entry name" value="Cyt_P450"/>
</dbReference>
<evidence type="ECO:0000256" key="2">
    <source>
        <dbReference type="ARBA" id="ARBA00022617"/>
    </source>
</evidence>
<dbReference type="CDD" id="cd11029">
    <property type="entry name" value="CYP107-like"/>
    <property type="match status" value="1"/>
</dbReference>
<keyword evidence="5 7" id="KW-0408">Iron</keyword>
<dbReference type="PANTHER" id="PTHR46696:SF1">
    <property type="entry name" value="CYTOCHROME P450 YJIB-RELATED"/>
    <property type="match status" value="1"/>
</dbReference>
<sequence>MTPPAALDRIDVTSSAFRANPFPYYARMRAEAPVLRVDAGRFGPAWLITRYDDVAAALVDDRLVKDRRNAVPPEQARTVRNMPRFLASLERGLLSLDGDEHDRLRGLARRAFTPRRIEHLSDQILTRADDLLDTAADRGGMDVVSDFALPLATALIAGILGVPEHDTPRFSRWSTALIHGPQRRFPATAVPSILRFLGYVRRLIEDKAQNPRDDLISAMVSVREGDDRLTADEILAMVVLLLTAGHETTVNLIASGTLALLDHPAQLARWRADATVAGTGVEELARFVVPAETATQRYAREDISIGGARIPQGSLVLAVLASANRDHARFESPDQLDIGRVENRHLSFGRGAHYCLGAPLARMEARIAITALLHRAPGLTLAVNPEKLEWRGGLVLRGLRSLPVAFG</sequence>
<evidence type="ECO:0000256" key="6">
    <source>
        <dbReference type="ARBA" id="ARBA00023033"/>
    </source>
</evidence>
<proteinExistence type="inferred from homology"/>
<evidence type="ECO:0000313" key="8">
    <source>
        <dbReference type="EMBL" id="MCP9270906.1"/>
    </source>
</evidence>
<gene>
    <name evidence="8" type="ORF">NM203_01760</name>
</gene>
<organism evidence="8 9">
    <name type="scientific">Mycolicibacterium arenosum</name>
    <dbReference type="NCBI Taxonomy" id="2952157"/>
    <lineage>
        <taxon>Bacteria</taxon>
        <taxon>Bacillati</taxon>
        <taxon>Actinomycetota</taxon>
        <taxon>Actinomycetes</taxon>
        <taxon>Mycobacteriales</taxon>
        <taxon>Mycobacteriaceae</taxon>
        <taxon>Mycolicibacterium</taxon>
    </lineage>
</organism>
<evidence type="ECO:0000313" key="9">
    <source>
        <dbReference type="Proteomes" id="UP001651690"/>
    </source>
</evidence>
<comment type="caution">
    <text evidence="8">The sequence shown here is derived from an EMBL/GenBank/DDBJ whole genome shotgun (WGS) entry which is preliminary data.</text>
</comment>